<sequence length="295" mass="31317">MRKTALPSRPFARATGLGLAAAALGLGLAACSPQNTLNAVTSTRGLDVVQDVRYGPAPRNVMDIYVPQNAQNAPVVLYIHGGSWQGGDKDGHKFVGASLARAGYVTGVMNYRLAPEHRYPDYVQDAAAALKALRDRARSDGGSPDNLFVMGHSAGGFNAVEVVDNARWLGEVGVPVSAVRGVIGVAGPYSYDFRQFSSRVAFPEGGNPDDIMPDRHVRPDAPPHLLLVAANDTTVDPYNAVNMESALKKAGVSVTKTVLPGVNHITVIAAVAQPLTFLGDTRQQVIDFIEAHRLK</sequence>
<keyword evidence="1" id="KW-0378">Hydrolase</keyword>
<name>A0ABQ2G405_9DEIO</name>
<feature type="domain" description="BD-FAE-like" evidence="3">
    <location>
        <begin position="62"/>
        <end position="157"/>
    </location>
</feature>
<feature type="signal peptide" evidence="2">
    <location>
        <begin position="1"/>
        <end position="29"/>
    </location>
</feature>
<accession>A0ABQ2G405</accession>
<dbReference type="InterPro" id="IPR050300">
    <property type="entry name" value="GDXG_lipolytic_enzyme"/>
</dbReference>
<dbReference type="InterPro" id="IPR049492">
    <property type="entry name" value="BD-FAE-like_dom"/>
</dbReference>
<evidence type="ECO:0000259" key="3">
    <source>
        <dbReference type="Pfam" id="PF20434"/>
    </source>
</evidence>
<dbReference type="PROSITE" id="PS51257">
    <property type="entry name" value="PROKAR_LIPOPROTEIN"/>
    <property type="match status" value="1"/>
</dbReference>
<keyword evidence="5" id="KW-1185">Reference proteome</keyword>
<evidence type="ECO:0000256" key="1">
    <source>
        <dbReference type="ARBA" id="ARBA00022801"/>
    </source>
</evidence>
<organism evidence="4 5">
    <name type="scientific">Deinococcus aerolatus</name>
    <dbReference type="NCBI Taxonomy" id="522487"/>
    <lineage>
        <taxon>Bacteria</taxon>
        <taxon>Thermotogati</taxon>
        <taxon>Deinococcota</taxon>
        <taxon>Deinococci</taxon>
        <taxon>Deinococcales</taxon>
        <taxon>Deinococcaceae</taxon>
        <taxon>Deinococcus</taxon>
    </lineage>
</organism>
<reference evidence="5" key="1">
    <citation type="journal article" date="2019" name="Int. J. Syst. Evol. Microbiol.">
        <title>The Global Catalogue of Microorganisms (GCM) 10K type strain sequencing project: providing services to taxonomists for standard genome sequencing and annotation.</title>
        <authorList>
            <consortium name="The Broad Institute Genomics Platform"/>
            <consortium name="The Broad Institute Genome Sequencing Center for Infectious Disease"/>
            <person name="Wu L."/>
            <person name="Ma J."/>
        </authorList>
    </citation>
    <scope>NUCLEOTIDE SEQUENCE [LARGE SCALE GENOMIC DNA]</scope>
    <source>
        <strain evidence="5">JCM 15442</strain>
    </source>
</reference>
<proteinExistence type="predicted"/>
<dbReference type="Pfam" id="PF20434">
    <property type="entry name" value="BD-FAE"/>
    <property type="match status" value="1"/>
</dbReference>
<dbReference type="RefSeq" id="WP_188969603.1">
    <property type="nucleotide sequence ID" value="NZ_BMOL01000003.1"/>
</dbReference>
<gene>
    <name evidence="4" type="ORF">GCM10010840_09960</name>
</gene>
<dbReference type="PANTHER" id="PTHR48081">
    <property type="entry name" value="AB HYDROLASE SUPERFAMILY PROTEIN C4A8.06C"/>
    <property type="match status" value="1"/>
</dbReference>
<dbReference type="EMBL" id="BMOL01000003">
    <property type="protein sequence ID" value="GGL73867.1"/>
    <property type="molecule type" value="Genomic_DNA"/>
</dbReference>
<protein>
    <recommendedName>
        <fullName evidence="3">BD-FAE-like domain-containing protein</fullName>
    </recommendedName>
</protein>
<dbReference type="PANTHER" id="PTHR48081:SF9">
    <property type="entry name" value="CARBOXYLESTERASE"/>
    <property type="match status" value="1"/>
</dbReference>
<evidence type="ECO:0000313" key="5">
    <source>
        <dbReference type="Proteomes" id="UP000639973"/>
    </source>
</evidence>
<comment type="caution">
    <text evidence="4">The sequence shown here is derived from an EMBL/GenBank/DDBJ whole genome shotgun (WGS) entry which is preliminary data.</text>
</comment>
<feature type="chain" id="PRO_5045787160" description="BD-FAE-like domain-containing protein" evidence="2">
    <location>
        <begin position="30"/>
        <end position="295"/>
    </location>
</feature>
<dbReference type="Proteomes" id="UP000639973">
    <property type="component" value="Unassembled WGS sequence"/>
</dbReference>
<evidence type="ECO:0000313" key="4">
    <source>
        <dbReference type="EMBL" id="GGL73867.1"/>
    </source>
</evidence>
<dbReference type="Gene3D" id="3.40.50.1820">
    <property type="entry name" value="alpha/beta hydrolase"/>
    <property type="match status" value="1"/>
</dbReference>
<dbReference type="InterPro" id="IPR029058">
    <property type="entry name" value="AB_hydrolase_fold"/>
</dbReference>
<evidence type="ECO:0000256" key="2">
    <source>
        <dbReference type="SAM" id="SignalP"/>
    </source>
</evidence>
<dbReference type="SUPFAM" id="SSF53474">
    <property type="entry name" value="alpha/beta-Hydrolases"/>
    <property type="match status" value="1"/>
</dbReference>
<keyword evidence="2" id="KW-0732">Signal</keyword>